<dbReference type="Proteomes" id="UP001418222">
    <property type="component" value="Unassembled WGS sequence"/>
</dbReference>
<protein>
    <recommendedName>
        <fullName evidence="1">Putative plant transposon protein domain-containing protein</fullName>
    </recommendedName>
</protein>
<evidence type="ECO:0000313" key="2">
    <source>
        <dbReference type="EMBL" id="KAK8948521.1"/>
    </source>
</evidence>
<comment type="caution">
    <text evidence="2">The sequence shown here is derived from an EMBL/GenBank/DDBJ whole genome shotgun (WGS) entry which is preliminary data.</text>
</comment>
<feature type="domain" description="Putative plant transposon protein" evidence="1">
    <location>
        <begin position="16"/>
        <end position="136"/>
    </location>
</feature>
<dbReference type="EMBL" id="JBBWWQ010000004">
    <property type="protein sequence ID" value="KAK8948521.1"/>
    <property type="molecule type" value="Genomic_DNA"/>
</dbReference>
<evidence type="ECO:0000259" key="1">
    <source>
        <dbReference type="Pfam" id="PF20167"/>
    </source>
</evidence>
<organism evidence="2 3">
    <name type="scientific">Platanthera zijinensis</name>
    <dbReference type="NCBI Taxonomy" id="2320716"/>
    <lineage>
        <taxon>Eukaryota</taxon>
        <taxon>Viridiplantae</taxon>
        <taxon>Streptophyta</taxon>
        <taxon>Embryophyta</taxon>
        <taxon>Tracheophyta</taxon>
        <taxon>Spermatophyta</taxon>
        <taxon>Magnoliopsida</taxon>
        <taxon>Liliopsida</taxon>
        <taxon>Asparagales</taxon>
        <taxon>Orchidaceae</taxon>
        <taxon>Orchidoideae</taxon>
        <taxon>Orchideae</taxon>
        <taxon>Orchidinae</taxon>
        <taxon>Platanthera</taxon>
    </lineage>
</organism>
<sequence>MEMKYLSKGYVDSMQKQGWTSFCHPRTEAILPWVYEFYANGKFKDDSKVLVRGTKVNFSLHGIYECFDLKNQEWDEYEQIKTIVSPNEVAAVLCQIKKDVWANPRKHVFNSTRFTREAKVWMLFVNVSLLPTKHAKSYFS</sequence>
<reference evidence="2 3" key="1">
    <citation type="journal article" date="2022" name="Nat. Plants">
        <title>Genomes of leafy and leafless Platanthera orchids illuminate the evolution of mycoheterotrophy.</title>
        <authorList>
            <person name="Li M.H."/>
            <person name="Liu K.W."/>
            <person name="Li Z."/>
            <person name="Lu H.C."/>
            <person name="Ye Q.L."/>
            <person name="Zhang D."/>
            <person name="Wang J.Y."/>
            <person name="Li Y.F."/>
            <person name="Zhong Z.M."/>
            <person name="Liu X."/>
            <person name="Yu X."/>
            <person name="Liu D.K."/>
            <person name="Tu X.D."/>
            <person name="Liu B."/>
            <person name="Hao Y."/>
            <person name="Liao X.Y."/>
            <person name="Jiang Y.T."/>
            <person name="Sun W.H."/>
            <person name="Chen J."/>
            <person name="Chen Y.Q."/>
            <person name="Ai Y."/>
            <person name="Zhai J.W."/>
            <person name="Wu S.S."/>
            <person name="Zhou Z."/>
            <person name="Hsiao Y.Y."/>
            <person name="Wu W.L."/>
            <person name="Chen Y.Y."/>
            <person name="Lin Y.F."/>
            <person name="Hsu J.L."/>
            <person name="Li C.Y."/>
            <person name="Wang Z.W."/>
            <person name="Zhao X."/>
            <person name="Zhong W.Y."/>
            <person name="Ma X.K."/>
            <person name="Ma L."/>
            <person name="Huang J."/>
            <person name="Chen G.Z."/>
            <person name="Huang M.Z."/>
            <person name="Huang L."/>
            <person name="Peng D.H."/>
            <person name="Luo Y.B."/>
            <person name="Zou S.Q."/>
            <person name="Chen S.P."/>
            <person name="Lan S."/>
            <person name="Tsai W.C."/>
            <person name="Van de Peer Y."/>
            <person name="Liu Z.J."/>
        </authorList>
    </citation>
    <scope>NUCLEOTIDE SEQUENCE [LARGE SCALE GENOMIC DNA]</scope>
    <source>
        <strain evidence="2">Lor287</strain>
    </source>
</reference>
<evidence type="ECO:0000313" key="3">
    <source>
        <dbReference type="Proteomes" id="UP001418222"/>
    </source>
</evidence>
<accession>A0AAP0BSY6</accession>
<keyword evidence="3" id="KW-1185">Reference proteome</keyword>
<name>A0AAP0BSY6_9ASPA</name>
<dbReference type="InterPro" id="IPR046796">
    <property type="entry name" value="Transposase_32_dom"/>
</dbReference>
<gene>
    <name evidence="2" type="ORF">KSP39_PZI005730</name>
</gene>
<proteinExistence type="predicted"/>
<dbReference type="AlphaFoldDB" id="A0AAP0BSY6"/>
<dbReference type="Pfam" id="PF20167">
    <property type="entry name" value="Transposase_32"/>
    <property type="match status" value="1"/>
</dbReference>